<feature type="transmembrane region" description="Helical" evidence="1">
    <location>
        <begin position="31"/>
        <end position="53"/>
    </location>
</feature>
<dbReference type="OrthoDB" id="31512at2157"/>
<name>Q9UZ66_PYRAB</name>
<evidence type="ECO:0000259" key="2">
    <source>
        <dbReference type="Pfam" id="PF01882"/>
    </source>
</evidence>
<feature type="transmembrane region" description="Helical" evidence="1">
    <location>
        <begin position="7"/>
        <end position="25"/>
    </location>
</feature>
<dbReference type="PANTHER" id="PTHR33608">
    <property type="entry name" value="BLL2464 PROTEIN"/>
    <property type="match status" value="1"/>
</dbReference>
<dbReference type="KEGG" id="pab:PAB0849"/>
<dbReference type="InterPro" id="IPR002881">
    <property type="entry name" value="DUF58"/>
</dbReference>
<dbReference type="PANTHER" id="PTHR33608:SF6">
    <property type="entry name" value="BLL2464 PROTEIN"/>
    <property type="match status" value="1"/>
</dbReference>
<evidence type="ECO:0000313" key="5">
    <source>
        <dbReference type="Proteomes" id="UP000000810"/>
    </source>
</evidence>
<reference evidence="3 5" key="4">
    <citation type="journal article" date="2003" name="Mol. Microbiol.">
        <title>An integrated analysis of the genome of the hyperthermophilic archaeon Pyrococcus abyssi.</title>
        <authorList>
            <person name="Cohen G."/>
            <person name="Barbe V."/>
            <person name="Flament D."/>
            <person name="Galperin M."/>
            <person name="Heilig R."/>
            <person name="Ripp R."/>
            <person name="Lecompte O."/>
            <person name="Prieur D."/>
            <person name="Poch O."/>
            <person name="Quellerou J."/>
            <person name="Thierry J.C."/>
            <person name="Van der Oost J."/>
            <person name="Weissenbach J."/>
            <person name="Zivanovic Y."/>
            <person name="Forterre P."/>
        </authorList>
    </citation>
    <scope>NUCLEOTIDE SEQUENCE [LARGE SCALE GENOMIC DNA]</scope>
    <source>
        <strain evidence="5">GE5 / Orsay</strain>
        <strain evidence="3">Orsay</strain>
    </source>
</reference>
<dbReference type="EMBL" id="HE613800">
    <property type="protein sequence ID" value="CCE70727.1"/>
    <property type="molecule type" value="Genomic_DNA"/>
</dbReference>
<protein>
    <recommendedName>
        <fullName evidence="2">DUF58 domain-containing protein</fullName>
    </recommendedName>
</protein>
<proteinExistence type="predicted"/>
<sequence length="410" mass="46686">MKPTGKAYALMTIIWIITILSYFLIRWEGVALTIPFLMVFLLSTIFFKSSVGVEVKREIERSRAIEGSIVEITLKIKPRANARAVLVQDLTPEGLEILGRNSWVLSLKEGEEVKLKYKVKVVRGHHEFLGVRISYRDPFGIFEEDRVVEIYDELIGIPRIEDVITPYSTKGTKITTGPLPSPRLGEGLEFHAVREYMPGDPMKIINWKATAKTGKIMVNEFESERKVDVVVVVDATYKGVDVFDHLMRAAASLLLDALENGTSFGLLISEAVPIWTKVDYGKRHFFKCIDVLSISRPDKNNMIAYQVEHMARTKLPPRAQIIFISPLLTRESEEAIFTLYRLGYKIVTISPDPYSAREPRSREEELALRLLGLKRKARIRKVSEWTIVIDWNVKHPLKAAILSTFRGNVT</sequence>
<reference evidence="3" key="2">
    <citation type="journal article" date="2000" name="J. Mol. Biol.">
        <title>Archaeal homologs of eukaryotic methylation guide small nucleolar RNAs: lessons from the Pyrococcus genomes.</title>
        <authorList>
            <person name="Gaspin C."/>
            <person name="Cavaille J."/>
            <person name="Erauso G."/>
        </authorList>
    </citation>
    <scope>NUCLEOTIDE SEQUENCE</scope>
    <source>
        <strain evidence="3">Orsay</strain>
    </source>
</reference>
<keyword evidence="1" id="KW-0472">Membrane</keyword>
<keyword evidence="1" id="KW-0812">Transmembrane</keyword>
<reference evidence="3" key="1">
    <citation type="submission" date="1999-07" db="EMBL/GenBank/DDBJ databases">
        <authorList>
            <person name="Genoscope"/>
        </authorList>
    </citation>
    <scope>NUCLEOTIDE SEQUENCE</scope>
    <source>
        <strain evidence="3">Orsay</strain>
    </source>
</reference>
<evidence type="ECO:0000313" key="4">
    <source>
        <dbReference type="EMBL" id="CCE70727.1"/>
    </source>
</evidence>
<dbReference type="Proteomes" id="UP000000810">
    <property type="component" value="Chromosome"/>
</dbReference>
<dbReference type="eggNOG" id="arCOG02742">
    <property type="taxonomic scope" value="Archaea"/>
</dbReference>
<dbReference type="RefSeq" id="WP_010868401.1">
    <property type="nucleotide sequence ID" value="NC_000868.1"/>
</dbReference>
<dbReference type="AlphaFoldDB" id="Q9UZ66"/>
<accession>Q9UZ66</accession>
<gene>
    <name evidence="3" type="ordered locus">PAB0849</name>
</gene>
<evidence type="ECO:0000256" key="1">
    <source>
        <dbReference type="SAM" id="Phobius"/>
    </source>
</evidence>
<keyword evidence="5" id="KW-1185">Reference proteome</keyword>
<reference evidence="3" key="3">
    <citation type="journal article" date="2001" name="Genome Res.">
        <title>Genome evolution at the genus level: comparison of three complete genomes of hyperthermophilic archaea.</title>
        <authorList>
            <person name="Lecompte O."/>
            <person name="Ripp R."/>
            <person name="Puzos-Barbe V."/>
            <person name="Duprat S."/>
            <person name="Heilig R."/>
            <person name="Dietrich J."/>
            <person name="Thierry J.C."/>
            <person name="Poch O."/>
        </authorList>
    </citation>
    <scope>NUCLEOTIDE SEQUENCE</scope>
    <source>
        <strain evidence="3">Orsay</strain>
    </source>
</reference>
<feature type="domain" description="DUF58" evidence="2">
    <location>
        <begin position="193"/>
        <end position="336"/>
    </location>
</feature>
<dbReference type="HOGENOM" id="CLU_052321_2_0_2"/>
<dbReference type="EMBL" id="AJ248287">
    <property type="protein sequence ID" value="CAB50193.1"/>
    <property type="molecule type" value="Genomic_DNA"/>
</dbReference>
<dbReference type="STRING" id="272844.PAB0849"/>
<dbReference type="PATRIC" id="fig|272844.11.peg.1370"/>
<evidence type="ECO:0000313" key="6">
    <source>
        <dbReference type="Proteomes" id="UP000009139"/>
    </source>
</evidence>
<keyword evidence="1" id="KW-1133">Transmembrane helix</keyword>
<evidence type="ECO:0000313" key="3">
    <source>
        <dbReference type="EMBL" id="CAB50193.1"/>
    </source>
</evidence>
<dbReference type="Proteomes" id="UP000009139">
    <property type="component" value="Chromosome"/>
</dbReference>
<dbReference type="Pfam" id="PF01882">
    <property type="entry name" value="DUF58"/>
    <property type="match status" value="1"/>
</dbReference>
<reference evidence="4 6" key="5">
    <citation type="journal article" date="2012" name="Curr. Microbiol.">
        <title>Re-annotation of two hyperthermophilic archaea Pyrococcus abyssi GE5 and Pyrococcus furiosus DSM 3638.</title>
        <authorList>
            <person name="Gao J."/>
            <person name="Wang J."/>
        </authorList>
    </citation>
    <scope>GENOME REANNOTATION</scope>
    <source>
        <strain evidence="4">GE5</strain>
        <strain evidence="6">GE5 / Orsay</strain>
    </source>
</reference>
<organism evidence="3 5">
    <name type="scientific">Pyrococcus abyssi (strain GE5 / Orsay)</name>
    <dbReference type="NCBI Taxonomy" id="272844"/>
    <lineage>
        <taxon>Archaea</taxon>
        <taxon>Methanobacteriati</taxon>
        <taxon>Methanobacteriota</taxon>
        <taxon>Thermococci</taxon>
        <taxon>Thermococcales</taxon>
        <taxon>Thermococcaceae</taxon>
        <taxon>Pyrococcus</taxon>
    </lineage>
</organism>
<dbReference type="PIR" id="D75037">
    <property type="entry name" value="D75037"/>
</dbReference>